<evidence type="ECO:0000256" key="1">
    <source>
        <dbReference type="SAM" id="Coils"/>
    </source>
</evidence>
<feature type="compositionally biased region" description="Basic and acidic residues" evidence="2">
    <location>
        <begin position="231"/>
        <end position="245"/>
    </location>
</feature>
<keyword evidence="4" id="KW-1185">Reference proteome</keyword>
<proteinExistence type="predicted"/>
<dbReference type="RefSeq" id="WP_135282646.1">
    <property type="nucleotide sequence ID" value="NZ_SRIO01000019.1"/>
</dbReference>
<dbReference type="OrthoDB" id="6898931at2"/>
<gene>
    <name evidence="3" type="ORF">E4680_11920</name>
</gene>
<evidence type="ECO:0000313" key="3">
    <source>
        <dbReference type="EMBL" id="TFZ81602.1"/>
    </source>
</evidence>
<feature type="coiled-coil region" evidence="1">
    <location>
        <begin position="101"/>
        <end position="139"/>
    </location>
</feature>
<accession>A0A4Z0F823</accession>
<reference evidence="3 4" key="1">
    <citation type="journal article" date="2019" name="ISME J.">
        <title>Candidatus Macondimonas diazotrophica, a novel gammaproteobacterial genus dominating crude-oil-contaminated coastal sediments.</title>
        <authorList>
            <person name="Karthikeyan S."/>
            <person name="Konstantinidis K."/>
        </authorList>
    </citation>
    <scope>NUCLEOTIDE SEQUENCE [LARGE SCALE GENOMIC DNA]</scope>
    <source>
        <strain evidence="3 4">KTK01</strain>
    </source>
</reference>
<sequence length="263" mass="29613">MPVITLPNREDWPQELRDQLTEGESGGFSLNVVPKTRLDEFRQTNIDTSRERDDLKSKLDAYIKALGDEFDPETFETEFEQLKQIAQRVADGELTESTDIEKRVEDRVKKMREDLEGQNRAMAQRAKDADARAAEAEKRFQNSVLERAVYDAVLDPETGANPEALSYIVADATRVFRFDEDGEMIPKKGEATIYGSDGATPMSMKEWVTEHVSNNRLLAKPSAGGGNSPDPTKKHLGLSEDEYRKMTPMQKLAAANKNTTARR</sequence>
<dbReference type="Proteomes" id="UP000297890">
    <property type="component" value="Unassembled WGS sequence"/>
</dbReference>
<keyword evidence="1" id="KW-0175">Coiled coil</keyword>
<evidence type="ECO:0008006" key="5">
    <source>
        <dbReference type="Google" id="ProtNLM"/>
    </source>
</evidence>
<dbReference type="EMBL" id="SRIO01000019">
    <property type="protein sequence ID" value="TFZ81602.1"/>
    <property type="molecule type" value="Genomic_DNA"/>
</dbReference>
<feature type="region of interest" description="Disordered" evidence="2">
    <location>
        <begin position="217"/>
        <end position="263"/>
    </location>
</feature>
<protein>
    <recommendedName>
        <fullName evidence="5">Phage protein</fullName>
    </recommendedName>
</protein>
<dbReference type="AlphaFoldDB" id="A0A4Z0F823"/>
<comment type="caution">
    <text evidence="3">The sequence shown here is derived from an EMBL/GenBank/DDBJ whole genome shotgun (WGS) entry which is preliminary data.</text>
</comment>
<organism evidence="3 4">
    <name type="scientific">Candidatus Macondimonas diazotrophica</name>
    <dbReference type="NCBI Taxonomy" id="2305248"/>
    <lineage>
        <taxon>Bacteria</taxon>
        <taxon>Pseudomonadati</taxon>
        <taxon>Pseudomonadota</taxon>
        <taxon>Gammaproteobacteria</taxon>
        <taxon>Chromatiales</taxon>
        <taxon>Ectothiorhodospiraceae</taxon>
        <taxon>Candidatus Macondimonas</taxon>
    </lineage>
</organism>
<evidence type="ECO:0000256" key="2">
    <source>
        <dbReference type="SAM" id="MobiDB-lite"/>
    </source>
</evidence>
<evidence type="ECO:0000313" key="4">
    <source>
        <dbReference type="Proteomes" id="UP000297890"/>
    </source>
</evidence>
<name>A0A4Z0F823_9GAMM</name>